<reference evidence="3" key="1">
    <citation type="journal article" date="2007" name="J. Bacteriol.">
        <title>Comparative genome analysis of four magnetotactic bacteria reveals a complex set of group-specific genes implicated in magnetosome biomineralization and function.</title>
        <authorList>
            <person name="Richter M."/>
            <person name="Kube M."/>
            <person name="Bazylinski D.A."/>
            <person name="Lombardot T."/>
            <person name="Gloeckner F.O."/>
            <person name="Reinhardt R."/>
            <person name="Schueler D."/>
        </authorList>
    </citation>
    <scope>NUCLEOTIDE SEQUENCE</scope>
    <source>
        <strain evidence="3">MSR-1</strain>
    </source>
</reference>
<accession>A4TZL7</accession>
<evidence type="ECO:0000256" key="1">
    <source>
        <dbReference type="ARBA" id="ARBA00006336"/>
    </source>
</evidence>
<dbReference type="SUPFAM" id="SSF52499">
    <property type="entry name" value="Isochorismatase-like hydrolases"/>
    <property type="match status" value="1"/>
</dbReference>
<protein>
    <submittedName>
        <fullName evidence="3">Amidases related to nicotinamidase</fullName>
    </submittedName>
</protein>
<proteinExistence type="inferred from homology"/>
<name>A4TZL7_9PROT</name>
<evidence type="ECO:0000313" key="3">
    <source>
        <dbReference type="EMBL" id="CAM76074.1"/>
    </source>
</evidence>
<dbReference type="RefSeq" id="WP_106001787.1">
    <property type="nucleotide sequence ID" value="NZ_CP027527.1"/>
</dbReference>
<dbReference type="AlphaFoldDB" id="A4TZL7"/>
<comment type="similarity">
    <text evidence="1">Belongs to the isochorismatase family.</text>
</comment>
<keyword evidence="2" id="KW-0378">Hydrolase</keyword>
<evidence type="ECO:0000256" key="2">
    <source>
        <dbReference type="ARBA" id="ARBA00022801"/>
    </source>
</evidence>
<dbReference type="GO" id="GO:0016787">
    <property type="term" value="F:hydrolase activity"/>
    <property type="evidence" value="ECO:0007669"/>
    <property type="project" value="UniProtKB-KW"/>
</dbReference>
<dbReference type="InterPro" id="IPR036380">
    <property type="entry name" value="Isochorismatase-like_sf"/>
</dbReference>
<dbReference type="PANTHER" id="PTHR11080">
    <property type="entry name" value="PYRAZINAMIDASE/NICOTINAMIDASE"/>
    <property type="match status" value="1"/>
</dbReference>
<gene>
    <name evidence="3" type="ORF">MGR_2229</name>
</gene>
<dbReference type="InterPro" id="IPR052347">
    <property type="entry name" value="Isochorismatase_Nicotinamidase"/>
</dbReference>
<dbReference type="Gene3D" id="3.40.50.850">
    <property type="entry name" value="Isochorismatase-like"/>
    <property type="match status" value="1"/>
</dbReference>
<organism evidence="3">
    <name type="scientific">Magnetospirillum gryphiswaldense</name>
    <dbReference type="NCBI Taxonomy" id="55518"/>
    <lineage>
        <taxon>Bacteria</taxon>
        <taxon>Pseudomonadati</taxon>
        <taxon>Pseudomonadota</taxon>
        <taxon>Alphaproteobacteria</taxon>
        <taxon>Rhodospirillales</taxon>
        <taxon>Rhodospirillaceae</taxon>
        <taxon>Magnetospirillum</taxon>
    </lineage>
</organism>
<dbReference type="EMBL" id="CU459003">
    <property type="protein sequence ID" value="CAM76074.1"/>
    <property type="molecule type" value="Genomic_DNA"/>
</dbReference>
<dbReference type="PANTHER" id="PTHR11080:SF2">
    <property type="entry name" value="LD05707P"/>
    <property type="match status" value="1"/>
</dbReference>
<sequence>MSDRIRLLIIDPQMDFCDGPANGALPVPGAYADMTRLAAMIDRLGERIGGIDVTMDSHHPLDIAHPTWWQDGDGGNPPPFTLISTQDVAAGRWQPRNPAWGQRSLDYVHKLEANGKYALVIWPPHCLIGSSGHAVQTELFAALRRWEERALSPVNFVVKGANPFTEHYSAVAAEVPDPTDPATGLNRDLLERLTDCDVLLMAGEALSHCVKATVTDIADNIDSAHIRKFVLLTDCTSPVPAIPGGPDFPAAGQAFITHMQGRGMRVRASTEFH</sequence>